<organism evidence="1 2">
    <name type="scientific">Capnocytophaga leadbetteri</name>
    <dbReference type="NCBI Taxonomy" id="327575"/>
    <lineage>
        <taxon>Bacteria</taxon>
        <taxon>Pseudomonadati</taxon>
        <taxon>Bacteroidota</taxon>
        <taxon>Flavobacteriia</taxon>
        <taxon>Flavobacteriales</taxon>
        <taxon>Flavobacteriaceae</taxon>
        <taxon>Capnocytophaga</taxon>
    </lineage>
</organism>
<evidence type="ECO:0000313" key="2">
    <source>
        <dbReference type="Proteomes" id="UP000243985"/>
    </source>
</evidence>
<gene>
    <name evidence="1" type="ORF">C8P65_10399</name>
</gene>
<reference evidence="1 2" key="1">
    <citation type="submission" date="2018-04" db="EMBL/GenBank/DDBJ databases">
        <title>Genomic Encyclopedia of Archaeal and Bacterial Type Strains, Phase II (KMG-II): from individual species to whole genera.</title>
        <authorList>
            <person name="Goeker M."/>
        </authorList>
    </citation>
    <scope>NUCLEOTIDE SEQUENCE [LARGE SCALE GENOMIC DNA]</scope>
    <source>
        <strain evidence="1 2">DSM 22902</strain>
    </source>
</reference>
<accession>A0A2T5XWF6</accession>
<comment type="caution">
    <text evidence="1">The sequence shown here is derived from an EMBL/GenBank/DDBJ whole genome shotgun (WGS) entry which is preliminary data.</text>
</comment>
<sequence>MEKKQEVVVLRQSENATQVMIKNPSEKLLAFMEQIAERSKKLKEEIMQMEFKEYKRILVKN</sequence>
<protein>
    <submittedName>
        <fullName evidence="1">Uncharacterized protein</fullName>
    </submittedName>
</protein>
<dbReference type="Proteomes" id="UP000243985">
    <property type="component" value="Unassembled WGS sequence"/>
</dbReference>
<proteinExistence type="predicted"/>
<dbReference type="AlphaFoldDB" id="A0A2T5XWF6"/>
<evidence type="ECO:0000313" key="1">
    <source>
        <dbReference type="EMBL" id="PTX07731.1"/>
    </source>
</evidence>
<dbReference type="GeneID" id="84580292"/>
<dbReference type="RefSeq" id="WP_107781677.1">
    <property type="nucleotide sequence ID" value="NZ_CAUQXY010000016.1"/>
</dbReference>
<dbReference type="EMBL" id="QBKG01000003">
    <property type="protein sequence ID" value="PTX07731.1"/>
    <property type="molecule type" value="Genomic_DNA"/>
</dbReference>
<name>A0A2T5XWF6_9FLAO</name>